<gene>
    <name evidence="1" type="ORF">LTRI10_LOCUS21589</name>
</gene>
<organism evidence="1 2">
    <name type="scientific">Linum trigynum</name>
    <dbReference type="NCBI Taxonomy" id="586398"/>
    <lineage>
        <taxon>Eukaryota</taxon>
        <taxon>Viridiplantae</taxon>
        <taxon>Streptophyta</taxon>
        <taxon>Embryophyta</taxon>
        <taxon>Tracheophyta</taxon>
        <taxon>Spermatophyta</taxon>
        <taxon>Magnoliopsida</taxon>
        <taxon>eudicotyledons</taxon>
        <taxon>Gunneridae</taxon>
        <taxon>Pentapetalae</taxon>
        <taxon>rosids</taxon>
        <taxon>fabids</taxon>
        <taxon>Malpighiales</taxon>
        <taxon>Linaceae</taxon>
        <taxon>Linum</taxon>
    </lineage>
</organism>
<keyword evidence="2" id="KW-1185">Reference proteome</keyword>
<dbReference type="AlphaFoldDB" id="A0AAV2E2M4"/>
<accession>A0AAV2E2M4</accession>
<sequence>MLAADNKNSYVFGRAGHRMGMGHMSLVPGLSQLNQSIGAGIIVIWTSFGPSLGPQLRNKRAELESGPKFGRNQTLIPVYGPTPEQVEPHLQTPIGLFWGCLVESLLYGVCLKEKEEG</sequence>
<dbReference type="EMBL" id="OZ034817">
    <property type="protein sequence ID" value="CAL1380121.1"/>
    <property type="molecule type" value="Genomic_DNA"/>
</dbReference>
<dbReference type="Proteomes" id="UP001497516">
    <property type="component" value="Chromosome 4"/>
</dbReference>
<evidence type="ECO:0000313" key="1">
    <source>
        <dbReference type="EMBL" id="CAL1380121.1"/>
    </source>
</evidence>
<name>A0AAV2E2M4_9ROSI</name>
<reference evidence="1 2" key="1">
    <citation type="submission" date="2024-04" db="EMBL/GenBank/DDBJ databases">
        <authorList>
            <person name="Fracassetti M."/>
        </authorList>
    </citation>
    <scope>NUCLEOTIDE SEQUENCE [LARGE SCALE GENOMIC DNA]</scope>
</reference>
<proteinExistence type="predicted"/>
<evidence type="ECO:0000313" key="2">
    <source>
        <dbReference type="Proteomes" id="UP001497516"/>
    </source>
</evidence>
<protein>
    <submittedName>
        <fullName evidence="1">Uncharacterized protein</fullName>
    </submittedName>
</protein>